<feature type="non-terminal residue" evidence="2">
    <location>
        <position position="1478"/>
    </location>
</feature>
<evidence type="ECO:0000259" key="1">
    <source>
        <dbReference type="Pfam" id="PF01345"/>
    </source>
</evidence>
<feature type="domain" description="DUF11" evidence="1">
    <location>
        <begin position="13"/>
        <end position="104"/>
    </location>
</feature>
<dbReference type="InterPro" id="IPR047589">
    <property type="entry name" value="DUF11_rpt"/>
</dbReference>
<dbReference type="InterPro" id="IPR049804">
    <property type="entry name" value="Choice_anch_L"/>
</dbReference>
<feature type="domain" description="DUF11" evidence="1">
    <location>
        <begin position="492"/>
        <end position="604"/>
    </location>
</feature>
<dbReference type="eggNOG" id="COG3291">
    <property type="taxonomic scope" value="Bacteria"/>
</dbReference>
<name>A0A0A2LI62_9FLAO</name>
<dbReference type="NCBIfam" id="TIGR01451">
    <property type="entry name" value="B_ant_repeat"/>
    <property type="match status" value="4"/>
</dbReference>
<keyword evidence="3" id="KW-1185">Reference proteome</keyword>
<dbReference type="STRING" id="1406840.Q763_15950"/>
<evidence type="ECO:0000313" key="3">
    <source>
        <dbReference type="Proteomes" id="UP000030129"/>
    </source>
</evidence>
<dbReference type="Proteomes" id="UP000030129">
    <property type="component" value="Unassembled WGS sequence"/>
</dbReference>
<feature type="domain" description="DUF11" evidence="1">
    <location>
        <begin position="246"/>
        <end position="352"/>
    </location>
</feature>
<dbReference type="PANTHER" id="PTHR34819">
    <property type="entry name" value="LARGE CYSTEINE-RICH PERIPLASMIC PROTEIN OMCB"/>
    <property type="match status" value="1"/>
</dbReference>
<dbReference type="eggNOG" id="COG1470">
    <property type="taxonomic scope" value="Bacteria"/>
</dbReference>
<dbReference type="InterPro" id="IPR013783">
    <property type="entry name" value="Ig-like_fold"/>
</dbReference>
<reference evidence="2 3" key="1">
    <citation type="submission" date="2013-09" db="EMBL/GenBank/DDBJ databases">
        <authorList>
            <person name="Zeng Z."/>
            <person name="Chen C."/>
        </authorList>
    </citation>
    <scope>NUCLEOTIDE SEQUENCE [LARGE SCALE GENOMIC DNA]</scope>
    <source>
        <strain evidence="2 3">F44-8</strain>
    </source>
</reference>
<feature type="domain" description="DUF11" evidence="1">
    <location>
        <begin position="622"/>
        <end position="727"/>
    </location>
</feature>
<protein>
    <recommendedName>
        <fullName evidence="1">DUF11 domain-containing protein</fullName>
    </recommendedName>
</protein>
<dbReference type="PANTHER" id="PTHR34819:SF3">
    <property type="entry name" value="CELL SURFACE PROTEIN"/>
    <property type="match status" value="1"/>
</dbReference>
<organism evidence="2 3">
    <name type="scientific">Flavobacterium beibuense F44-8</name>
    <dbReference type="NCBI Taxonomy" id="1406840"/>
    <lineage>
        <taxon>Bacteria</taxon>
        <taxon>Pseudomonadati</taxon>
        <taxon>Bacteroidota</taxon>
        <taxon>Flavobacteriia</taxon>
        <taxon>Flavobacteriales</taxon>
        <taxon>Flavobacteriaceae</taxon>
        <taxon>Flavobacterium</taxon>
    </lineage>
</organism>
<gene>
    <name evidence="2" type="ORF">Q763_15950</name>
</gene>
<sequence length="1478" mass="156686">MFLATLTTYAQSDIVVYSTNPANEYTEGETLTFTVTITNNGPNPASNVHVYYAIPPGLMPIPNGYIRFWWTGSNGTSGTNVDLDSTILTLGVNQTVSYTINIKFPSEFTDELEDIQVTYDSHSDIEVVNTDGQTNYTAGTQSVYTVTVTNNGPEDAANVEVENLIPAGITGFSWVGDNGSSGTNVNLNDTIASLPVGSTVTYTITLDVPAGFTDAIASTFTYSGVDDPTPTCEQCTDIDYPDTGADIVVVNTDGQDLYTAGTPSVYTITVSNNGTVDADNVEVAFVVPATVTTVAWVGDNGSSGTIADLTDSIGTLAAGDTVTYTVTVDVPAAFTGEFTVNTIATTTSPDTDGTCPLCSDTDYETASADIVVVNTNGQEMYTPGSSSVYTVTVTNNGPTAAANVQVNNAIPAGITNFSWTGDNGTSGTNTDLADTIASLAAGETVTYTITLDVPAGYTGLLTSETTVTSDTPDPDPSCDACADTDSDTPLADLVVTKTLASGTSYTAGLDAVYTITVENMGPTEAQNISVSDVIPAGIDPTTVTWTGSNGTSGTGNLTDVVATLAVGDVVTYQLVMPVPSGFDQTADIVNEVVVTSSTPDPNPACPDCIHTATPNPLANLMAVKTNGQTTYVSETQTIYTITVTNPGPSDAYNVVVYDQKPYQVSIMTWTGNDTSGSGNLNNTIPVLAAGESMVYEVIVDIPENYHLTVGPLQNVVSVTSDTPDPVPGCPTCTDIDQPSSNFLTVSQSKYTVPELVKDVLIGVDCVGIENITWSTGPNFGQTDNGIGYFEANNSSFPIQSGLILQSGNAMQAGGPNTNTPPGDGTLSGGNWDGDGQLLTYMQGLGFSVNSYNDATIIEFDFTPISDHMSFNFLFASEEYGTYQCSFSDAFAFFLNDVTTSGPVTNLALIPGTTTPVSVVSIRDSQYNTGCSSENVDSFGQYNGNAPGNATAAIDFNGQTVVLTAESDVVPGNVYHIKLVIADRNDHALDSAVFLEAGSFNIGQPVLPDDLTISNGGALCPTETVVLSVASDADFLYQWEKDGVLILDEEGDPVDTDTYEVTEPGVYTVLASFVSSPDCQLEDSVRIEFQPEVEMNDPIDLVQCGDVTAPTQTFDLTQNTDVMADGYPSLQFYYIYYFESLEDIDANDYIFDPSAYEGTSGQTIYVTVQSPANNCYTLKEFQLEVIDCEVPIDPLDPIAVCEPQPYDDIEIFDLTEYEDQITANLSSPENYVITYYNSEDDAEAAVAGTEITDPANYSGTNEIIYIRVQNTVIPEAYNVAPLELIVNPQPEVVLPTGPYEACVNDGYILPALTTGSYFTGPSGTGTQLNAGEAVTVSQTVYVYAVSGTAPYTCDNEDSFEVVIFPLPTILAPITNYVQCDQTDPDANDGIEEFDLTTKDTEITGGNVDYAVSYYMSFADADSAVNAIANPATYQNTTPFTETIYVRLENTVTDCYSVYDFDLIINPLPTISNPAAEFHA</sequence>
<dbReference type="EMBL" id="JRLV01000024">
    <property type="protein sequence ID" value="KGO78883.1"/>
    <property type="molecule type" value="Genomic_DNA"/>
</dbReference>
<dbReference type="NCBIfam" id="NF038133">
    <property type="entry name" value="choice_anch_L"/>
    <property type="match status" value="1"/>
</dbReference>
<dbReference type="InterPro" id="IPR001434">
    <property type="entry name" value="OmcB-like_DUF11"/>
</dbReference>
<dbReference type="Pfam" id="PF01345">
    <property type="entry name" value="DUF11"/>
    <property type="match status" value="6"/>
</dbReference>
<proteinExistence type="predicted"/>
<feature type="domain" description="DUF11" evidence="1">
    <location>
        <begin position="124"/>
        <end position="230"/>
    </location>
</feature>
<dbReference type="Gene3D" id="2.60.40.10">
    <property type="entry name" value="Immunoglobulins"/>
    <property type="match status" value="4"/>
</dbReference>
<accession>A0A0A2LI62</accession>
<feature type="domain" description="DUF11" evidence="1">
    <location>
        <begin position="369"/>
        <end position="477"/>
    </location>
</feature>
<comment type="caution">
    <text evidence="2">The sequence shown here is derived from an EMBL/GenBank/DDBJ whole genome shotgun (WGS) entry which is preliminary data.</text>
</comment>
<dbReference type="InterPro" id="IPR051172">
    <property type="entry name" value="Chlamydia_OmcB"/>
</dbReference>
<evidence type="ECO:0000313" key="2">
    <source>
        <dbReference type="EMBL" id="KGO78883.1"/>
    </source>
</evidence>